<evidence type="ECO:0000256" key="1">
    <source>
        <dbReference type="SAM" id="MobiDB-lite"/>
    </source>
</evidence>
<organism evidence="2 3">
    <name type="scientific">Steinernema glaseri</name>
    <dbReference type="NCBI Taxonomy" id="37863"/>
    <lineage>
        <taxon>Eukaryota</taxon>
        <taxon>Metazoa</taxon>
        <taxon>Ecdysozoa</taxon>
        <taxon>Nematoda</taxon>
        <taxon>Chromadorea</taxon>
        <taxon>Rhabditida</taxon>
        <taxon>Tylenchina</taxon>
        <taxon>Panagrolaimomorpha</taxon>
        <taxon>Strongyloidoidea</taxon>
        <taxon>Steinernematidae</taxon>
        <taxon>Steinernema</taxon>
    </lineage>
</organism>
<dbReference type="Pfam" id="PF14975">
    <property type="entry name" value="DUF4512"/>
    <property type="match status" value="1"/>
</dbReference>
<dbReference type="AlphaFoldDB" id="A0A1I8A8A5"/>
<accession>A0A1I8A8A5</accession>
<evidence type="ECO:0000313" key="3">
    <source>
        <dbReference type="WBParaSite" id="L893_g33587.t1"/>
    </source>
</evidence>
<protein>
    <submittedName>
        <fullName evidence="3">UPF0729 protein</fullName>
    </submittedName>
</protein>
<keyword evidence="2" id="KW-1185">Reference proteome</keyword>
<dbReference type="WBParaSite" id="L893_g33587.t1">
    <property type="protein sequence ID" value="L893_g33587.t1"/>
    <property type="gene ID" value="L893_g33587"/>
</dbReference>
<evidence type="ECO:0000313" key="2">
    <source>
        <dbReference type="Proteomes" id="UP000095287"/>
    </source>
</evidence>
<dbReference type="Proteomes" id="UP000095287">
    <property type="component" value="Unplaced"/>
</dbReference>
<feature type="region of interest" description="Disordered" evidence="1">
    <location>
        <begin position="52"/>
        <end position="81"/>
    </location>
</feature>
<sequence length="81" mass="9384">MVCVPCIILPVITFVYIRFIQPLIYRLMPENWRIWLDSVLYPTCPLQIPKPAEKKETEAQDEQSQEECPCPSGEATKSKDD</sequence>
<reference evidence="3" key="1">
    <citation type="submission" date="2016-11" db="UniProtKB">
        <authorList>
            <consortium name="WormBaseParasite"/>
        </authorList>
    </citation>
    <scope>IDENTIFICATION</scope>
</reference>
<name>A0A1I8A8A5_9BILA</name>
<dbReference type="InterPro" id="IPR026776">
    <property type="entry name" value="UPF0729_C18orf32-like"/>
</dbReference>
<proteinExistence type="predicted"/>